<organism evidence="1 2">
    <name type="scientific">Araneus ventricosus</name>
    <name type="common">Orbweaver spider</name>
    <name type="synonym">Epeira ventricosa</name>
    <dbReference type="NCBI Taxonomy" id="182803"/>
    <lineage>
        <taxon>Eukaryota</taxon>
        <taxon>Metazoa</taxon>
        <taxon>Ecdysozoa</taxon>
        <taxon>Arthropoda</taxon>
        <taxon>Chelicerata</taxon>
        <taxon>Arachnida</taxon>
        <taxon>Araneae</taxon>
        <taxon>Araneomorphae</taxon>
        <taxon>Entelegynae</taxon>
        <taxon>Araneoidea</taxon>
        <taxon>Araneidae</taxon>
        <taxon>Araneus</taxon>
    </lineage>
</organism>
<dbReference type="EMBL" id="BGPR01007340">
    <property type="protein sequence ID" value="GBN26120.1"/>
    <property type="molecule type" value="Genomic_DNA"/>
</dbReference>
<protein>
    <submittedName>
        <fullName evidence="1">Uncharacterized protein</fullName>
    </submittedName>
</protein>
<dbReference type="Proteomes" id="UP000499080">
    <property type="component" value="Unassembled WGS sequence"/>
</dbReference>
<name>A0A4Y2MIA8_ARAVE</name>
<reference evidence="1 2" key="1">
    <citation type="journal article" date="2019" name="Sci. Rep.">
        <title>Orb-weaving spider Araneus ventricosus genome elucidates the spidroin gene catalogue.</title>
        <authorList>
            <person name="Kono N."/>
            <person name="Nakamura H."/>
            <person name="Ohtoshi R."/>
            <person name="Moran D.A.P."/>
            <person name="Shinohara A."/>
            <person name="Yoshida Y."/>
            <person name="Fujiwara M."/>
            <person name="Mori M."/>
            <person name="Tomita M."/>
            <person name="Arakawa K."/>
        </authorList>
    </citation>
    <scope>NUCLEOTIDE SEQUENCE [LARGE SCALE GENOMIC DNA]</scope>
</reference>
<evidence type="ECO:0000313" key="1">
    <source>
        <dbReference type="EMBL" id="GBN26120.1"/>
    </source>
</evidence>
<dbReference type="AlphaFoldDB" id="A0A4Y2MIA8"/>
<keyword evidence="2" id="KW-1185">Reference proteome</keyword>
<proteinExistence type="predicted"/>
<comment type="caution">
    <text evidence="1">The sequence shown here is derived from an EMBL/GenBank/DDBJ whole genome shotgun (WGS) entry which is preliminary data.</text>
</comment>
<gene>
    <name evidence="1" type="ORF">AVEN_217410_1</name>
</gene>
<evidence type="ECO:0000313" key="2">
    <source>
        <dbReference type="Proteomes" id="UP000499080"/>
    </source>
</evidence>
<accession>A0A4Y2MIA8</accession>
<sequence>MLIRGFTSEVKVYHELIPVNPDTIFRKVSLLYRRETLLNTLLYSSELQKYFLFELAPFPLSLFDEGLRKARKSVFSDLFPIETDVRLTSTYYVVASGFLLHPVLWQTTSSFPFILKKYADYAKKNFNEGDKIEFYDYPENALKSTK</sequence>